<accession>A0A819YKT0</accession>
<evidence type="ECO:0000256" key="2">
    <source>
        <dbReference type="ARBA" id="ARBA00022676"/>
    </source>
</evidence>
<keyword evidence="4" id="KW-0548">Nucleotidyltransferase</keyword>
<evidence type="ECO:0000313" key="11">
    <source>
        <dbReference type="Proteomes" id="UP000663873"/>
    </source>
</evidence>
<evidence type="ECO:0000256" key="4">
    <source>
        <dbReference type="ARBA" id="ARBA00022695"/>
    </source>
</evidence>
<dbReference type="Pfam" id="PF01129">
    <property type="entry name" value="ART"/>
    <property type="match status" value="1"/>
</dbReference>
<evidence type="ECO:0000256" key="8">
    <source>
        <dbReference type="PROSITE-ProRule" id="PRU00339"/>
    </source>
</evidence>
<dbReference type="PROSITE" id="PS50005">
    <property type="entry name" value="TPR"/>
    <property type="match status" value="1"/>
</dbReference>
<evidence type="ECO:0000256" key="6">
    <source>
        <dbReference type="ARBA" id="ARBA00022803"/>
    </source>
</evidence>
<keyword evidence="11" id="KW-1185">Reference proteome</keyword>
<dbReference type="EMBL" id="CAJOBP010000310">
    <property type="protein sequence ID" value="CAF4159808.1"/>
    <property type="molecule type" value="Genomic_DNA"/>
</dbReference>
<dbReference type="InterPro" id="IPR019734">
    <property type="entry name" value="TPR_rpt"/>
</dbReference>
<dbReference type="SUPFAM" id="SSF56399">
    <property type="entry name" value="ADP-ribosylation"/>
    <property type="match status" value="1"/>
</dbReference>
<dbReference type="Proteomes" id="UP000663873">
    <property type="component" value="Unassembled WGS sequence"/>
</dbReference>
<evidence type="ECO:0000313" key="10">
    <source>
        <dbReference type="EMBL" id="CAF4159808.1"/>
    </source>
</evidence>
<dbReference type="SUPFAM" id="SSF48452">
    <property type="entry name" value="TPR-like"/>
    <property type="match status" value="1"/>
</dbReference>
<dbReference type="GO" id="GO:0016779">
    <property type="term" value="F:nucleotidyltransferase activity"/>
    <property type="evidence" value="ECO:0007669"/>
    <property type="project" value="UniProtKB-KW"/>
</dbReference>
<dbReference type="Gene3D" id="1.25.40.10">
    <property type="entry name" value="Tetratricopeptide repeat domain"/>
    <property type="match status" value="2"/>
</dbReference>
<dbReference type="InterPro" id="IPR000768">
    <property type="entry name" value="ART"/>
</dbReference>
<evidence type="ECO:0000256" key="7">
    <source>
        <dbReference type="ARBA" id="ARBA00047597"/>
    </source>
</evidence>
<comment type="similarity">
    <text evidence="1 9">Belongs to the Arg-specific ADP-ribosyltransferase family.</text>
</comment>
<proteinExistence type="inferred from homology"/>
<keyword evidence="5" id="KW-0677">Repeat</keyword>
<keyword evidence="2 9" id="KW-0328">Glycosyltransferase</keyword>
<dbReference type="EC" id="2.4.2.31" evidence="9"/>
<dbReference type="SMART" id="SM00028">
    <property type="entry name" value="TPR"/>
    <property type="match status" value="5"/>
</dbReference>
<name>A0A819YKT0_9BILA</name>
<comment type="caution">
    <text evidence="10">The sequence shown here is derived from an EMBL/GenBank/DDBJ whole genome shotgun (WGS) entry which is preliminary data.</text>
</comment>
<dbReference type="Gene3D" id="3.90.176.10">
    <property type="entry name" value="Toxin ADP-ribosyltransferase, Chain A, domain 1"/>
    <property type="match status" value="1"/>
</dbReference>
<comment type="catalytic activity">
    <reaction evidence="7 9">
        <text>L-arginyl-[protein] + NAD(+) = N(omega)-(ADP-D-ribosyl)-L-arginyl-[protein] + nicotinamide + H(+)</text>
        <dbReference type="Rhea" id="RHEA:19149"/>
        <dbReference type="Rhea" id="RHEA-COMP:10532"/>
        <dbReference type="Rhea" id="RHEA-COMP:15087"/>
        <dbReference type="ChEBI" id="CHEBI:15378"/>
        <dbReference type="ChEBI" id="CHEBI:17154"/>
        <dbReference type="ChEBI" id="CHEBI:29965"/>
        <dbReference type="ChEBI" id="CHEBI:57540"/>
        <dbReference type="ChEBI" id="CHEBI:142554"/>
        <dbReference type="EC" id="2.4.2.31"/>
    </reaction>
</comment>
<dbReference type="Pfam" id="PF13176">
    <property type="entry name" value="TPR_7"/>
    <property type="match status" value="1"/>
</dbReference>
<evidence type="ECO:0000256" key="3">
    <source>
        <dbReference type="ARBA" id="ARBA00022679"/>
    </source>
</evidence>
<keyword evidence="3 9" id="KW-0808">Transferase</keyword>
<keyword evidence="9" id="KW-0520">NAD</keyword>
<evidence type="ECO:0000256" key="9">
    <source>
        <dbReference type="RuleBase" id="RU361228"/>
    </source>
</evidence>
<feature type="repeat" description="TPR" evidence="8">
    <location>
        <begin position="510"/>
        <end position="543"/>
    </location>
</feature>
<dbReference type="PANTHER" id="PTHR45641">
    <property type="entry name" value="TETRATRICOPEPTIDE REPEAT PROTEIN (AFU_ORTHOLOGUE AFUA_6G03870)"/>
    <property type="match status" value="1"/>
</dbReference>
<dbReference type="Pfam" id="PF13374">
    <property type="entry name" value="TPR_10"/>
    <property type="match status" value="1"/>
</dbReference>
<dbReference type="InterPro" id="IPR011990">
    <property type="entry name" value="TPR-like_helical_dom_sf"/>
</dbReference>
<dbReference type="PANTHER" id="PTHR45641:SF1">
    <property type="entry name" value="AAA+ ATPASE DOMAIN-CONTAINING PROTEIN"/>
    <property type="match status" value="1"/>
</dbReference>
<keyword evidence="9" id="KW-0521">NADP</keyword>
<dbReference type="AlphaFoldDB" id="A0A819YKT0"/>
<dbReference type="Pfam" id="PF13424">
    <property type="entry name" value="TPR_12"/>
    <property type="match status" value="1"/>
</dbReference>
<organism evidence="10 11">
    <name type="scientific">Rotaria socialis</name>
    <dbReference type="NCBI Taxonomy" id="392032"/>
    <lineage>
        <taxon>Eukaryota</taxon>
        <taxon>Metazoa</taxon>
        <taxon>Spiralia</taxon>
        <taxon>Gnathifera</taxon>
        <taxon>Rotifera</taxon>
        <taxon>Eurotatoria</taxon>
        <taxon>Bdelloidea</taxon>
        <taxon>Philodinida</taxon>
        <taxon>Philodinidae</taxon>
        <taxon>Rotaria</taxon>
    </lineage>
</organism>
<protein>
    <recommendedName>
        <fullName evidence="9">NAD(P)(+)--arginine ADP-ribosyltransferase</fullName>
        <ecNumber evidence="9">2.4.2.31</ecNumber>
    </recommendedName>
    <alternativeName>
        <fullName evidence="9">Mono(ADP-ribosyl)transferase</fullName>
    </alternativeName>
</protein>
<sequence length="631" mass="73598">MTNQFGGYVCVWLDKDAKRNQIYNELRHVISSLHIFDTSSKCDNYIRASTKENVVFVISNTFNESTIARLHDLPQLVCCYVLCSNQSEDFTWANQYSKIKGMYKTYDEILSQIIQDQKDRKNSEDSTSITLIPTESQSLQSRNAHFLWFLLYIEVLIRIQHSQDAKKEFVEMCKKLYADKPNDLACIELFEREYTSSKAIWWYSLDCFLYRLLNRALRNRDFDLLFALRFFITDLTLAIEHQYEQYLRVSTERDTVKVFRGQCVSSNELQLMLDNVNEFISMNSFFSTSRERRVAMSFLQNRSVDGKDRCVLFEITIDSRLPIKPFADIKEYSEFATEDEVLITLGALYRIDKIIEHPEDGHHVVQLCLASDNDYRLKEIYDYLKQKIRNEYTLDSLGKILHEMGEYQHALKYYDRMIHETQIMLANCHMGIGRAMYGITSYDNALKHYEACLTIRKNQLDESHADVGISYSRVGAALCRQGEMRRSLENLNRATKIQEQILPPNSLDLAETYNTLGLAYFTLNNLQQAANYFQKTLDIRIQVLPQDHPDIGFAYNNLSRVLENDEHYEQALTYAKKALAISLKILPPNHPDVERIKDNIRRMMKIANVQNLTPTSKDDSEYVLLASLGMN</sequence>
<dbReference type="GO" id="GO:0106274">
    <property type="term" value="F:NAD+-protein-arginine ADP-ribosyltransferase activity"/>
    <property type="evidence" value="ECO:0007669"/>
    <property type="project" value="UniProtKB-EC"/>
</dbReference>
<evidence type="ECO:0000256" key="5">
    <source>
        <dbReference type="ARBA" id="ARBA00022737"/>
    </source>
</evidence>
<dbReference type="PROSITE" id="PS51996">
    <property type="entry name" value="TR_MART"/>
    <property type="match status" value="1"/>
</dbReference>
<evidence type="ECO:0000256" key="1">
    <source>
        <dbReference type="ARBA" id="ARBA00009558"/>
    </source>
</evidence>
<reference evidence="10" key="1">
    <citation type="submission" date="2021-02" db="EMBL/GenBank/DDBJ databases">
        <authorList>
            <person name="Nowell W R."/>
        </authorList>
    </citation>
    <scope>NUCLEOTIDE SEQUENCE</scope>
</reference>
<keyword evidence="6 8" id="KW-0802">TPR repeat</keyword>
<gene>
    <name evidence="10" type="ORF">UJA718_LOCUS3991</name>
</gene>